<dbReference type="Proteomes" id="UP000002497">
    <property type="component" value="Unassembled WGS sequence"/>
</dbReference>
<accession>E9DJW3</accession>
<organism evidence="2">
    <name type="scientific">Coccidioides posadasii (strain RMSCC 757 / Silveira)</name>
    <name type="common">Valley fever fungus</name>
    <dbReference type="NCBI Taxonomy" id="443226"/>
    <lineage>
        <taxon>Eukaryota</taxon>
        <taxon>Fungi</taxon>
        <taxon>Dikarya</taxon>
        <taxon>Ascomycota</taxon>
        <taxon>Pezizomycotina</taxon>
        <taxon>Eurotiomycetes</taxon>
        <taxon>Eurotiomycetidae</taxon>
        <taxon>Onygenales</taxon>
        <taxon>Onygenaceae</taxon>
        <taxon>Coccidioides</taxon>
    </lineage>
</organism>
<sequence>MLLWTDSGKGLDIYRPTCPLTFLGPMSTCAESSPIVAFYLVGFGDGFGHGLQPVNGASNPTGKFHTQVLPQSTTEESTDEECIKPEFLFSIP</sequence>
<protein>
    <submittedName>
        <fullName evidence="1">Uncharacterized protein</fullName>
    </submittedName>
</protein>
<evidence type="ECO:0000313" key="1">
    <source>
        <dbReference type="EMBL" id="EFW13302.1"/>
    </source>
</evidence>
<keyword evidence="2" id="KW-1185">Reference proteome</keyword>
<dbReference type="VEuPathDB" id="FungiDB:CPSG_10112"/>
<evidence type="ECO:0000313" key="2">
    <source>
        <dbReference type="Proteomes" id="UP000002497"/>
    </source>
</evidence>
<reference evidence="2" key="2">
    <citation type="submission" date="2010-03" db="EMBL/GenBank/DDBJ databases">
        <title>The genome sequence of Coccidioides posadasii strain Silveira.</title>
        <authorList>
            <consortium name="The Broad Institute Genome Sequencing Center for Infectious Disease"/>
            <person name="Neafsey D."/>
            <person name="Orbach M."/>
            <person name="Henn M.R."/>
            <person name="Cole G.T."/>
            <person name="Galgiani J."/>
            <person name="Gardner M.J."/>
            <person name="Kirkland T.N."/>
            <person name="Taylor J.W."/>
            <person name="Young S.K."/>
            <person name="Zeng Q."/>
            <person name="Koehrsen M."/>
            <person name="Alvarado L."/>
            <person name="Berlin A."/>
            <person name="Borenstein D."/>
            <person name="Chapman S.B."/>
            <person name="Chen Z."/>
            <person name="Engels R."/>
            <person name="Freedman E."/>
            <person name="Gellesch M."/>
            <person name="Goldberg J."/>
            <person name="Griggs A."/>
            <person name="Gujja S."/>
            <person name="Heilman E."/>
            <person name="Heiman D."/>
            <person name="Howarth C."/>
            <person name="Jen D."/>
            <person name="Larson L."/>
            <person name="Mehta T."/>
            <person name="Neiman D."/>
            <person name="Park D."/>
            <person name="Pearson M."/>
            <person name="Richards J."/>
            <person name="Roberts A."/>
            <person name="Saif S."/>
            <person name="Shea T."/>
            <person name="Shenoy N."/>
            <person name="Sisk P."/>
            <person name="Stolte C."/>
            <person name="Sykes S."/>
            <person name="Walk T."/>
            <person name="White J."/>
            <person name="Yandava C."/>
            <person name="Haas B."/>
            <person name="Nusbaum C."/>
            <person name="Birren B."/>
        </authorList>
    </citation>
    <scope>NUCLEOTIDE SEQUENCE [LARGE SCALE GENOMIC DNA]</scope>
    <source>
        <strain evidence="2">RMSCC 757 / Silveira</strain>
    </source>
</reference>
<dbReference type="EMBL" id="GL636525">
    <property type="protein sequence ID" value="EFW13302.1"/>
    <property type="molecule type" value="Genomic_DNA"/>
</dbReference>
<dbReference type="HOGENOM" id="CLU_2413106_0_0_1"/>
<gene>
    <name evidence="1" type="ORF">CPSG_10112</name>
</gene>
<proteinExistence type="predicted"/>
<name>E9DJW3_COCPS</name>
<reference evidence="2" key="1">
    <citation type="journal article" date="2010" name="Genome Res.">
        <title>Population genomic sequencing of Coccidioides fungi reveals recent hybridization and transposon control.</title>
        <authorList>
            <person name="Neafsey D.E."/>
            <person name="Barker B.M."/>
            <person name="Sharpton T.J."/>
            <person name="Stajich J.E."/>
            <person name="Park D.J."/>
            <person name="Whiston E."/>
            <person name="Hung C.-Y."/>
            <person name="McMahan C."/>
            <person name="White J."/>
            <person name="Sykes S."/>
            <person name="Heiman D."/>
            <person name="Young S."/>
            <person name="Zeng Q."/>
            <person name="Abouelleil A."/>
            <person name="Aftuck L."/>
            <person name="Bessette D."/>
            <person name="Brown A."/>
            <person name="FitzGerald M."/>
            <person name="Lui A."/>
            <person name="Macdonald J.P."/>
            <person name="Priest M."/>
            <person name="Orbach M.J."/>
            <person name="Galgiani J.N."/>
            <person name="Kirkland T.N."/>
            <person name="Cole G.T."/>
            <person name="Birren B.W."/>
            <person name="Henn M.R."/>
            <person name="Taylor J.W."/>
            <person name="Rounsley S.D."/>
        </authorList>
    </citation>
    <scope>NUCLEOTIDE SEQUENCE [LARGE SCALE GENOMIC DNA]</scope>
    <source>
        <strain evidence="2">RMSCC 757 / Silveira</strain>
    </source>
</reference>
<dbReference type="AlphaFoldDB" id="E9DJW3"/>